<dbReference type="SUPFAM" id="SSF89447">
    <property type="entry name" value="AbrB/MazE/MraZ-like"/>
    <property type="match status" value="1"/>
</dbReference>
<dbReference type="InterPro" id="IPR007159">
    <property type="entry name" value="SpoVT-AbrB_dom"/>
</dbReference>
<feature type="region of interest" description="Disordered" evidence="2">
    <location>
        <begin position="113"/>
        <end position="149"/>
    </location>
</feature>
<evidence type="ECO:0000259" key="3">
    <source>
        <dbReference type="PROSITE" id="PS51740"/>
    </source>
</evidence>
<dbReference type="SMART" id="SM00966">
    <property type="entry name" value="SpoVT_AbrB"/>
    <property type="match status" value="1"/>
</dbReference>
<dbReference type="PANTHER" id="PTHR36432:SF4">
    <property type="entry name" value="TRANSITION STATE REGULATOR ABH-RELATED"/>
    <property type="match status" value="1"/>
</dbReference>
<dbReference type="Proteomes" id="UP000215145">
    <property type="component" value="Unassembled WGS sequence"/>
</dbReference>
<name>A0A229NYT2_9BACL</name>
<dbReference type="EMBL" id="NMUQ01000002">
    <property type="protein sequence ID" value="OXM14809.1"/>
    <property type="molecule type" value="Genomic_DNA"/>
</dbReference>
<dbReference type="RefSeq" id="WP_089525626.1">
    <property type="nucleotide sequence ID" value="NZ_NMUQ01000002.1"/>
</dbReference>
<dbReference type="AlphaFoldDB" id="A0A229NYT2"/>
<keyword evidence="5" id="KW-1185">Reference proteome</keyword>
<dbReference type="PANTHER" id="PTHR36432">
    <property type="match status" value="1"/>
</dbReference>
<accession>A0A229NYT2</accession>
<keyword evidence="1" id="KW-0238">DNA-binding</keyword>
<evidence type="ECO:0000313" key="4">
    <source>
        <dbReference type="EMBL" id="OXM14809.1"/>
    </source>
</evidence>
<sequence>MKSIGIVRLIDELGRIVLPIELRRMLELNEGDPVEFFMDEAAKRLVLRKFRSQECLFCQSTEALAFFKNRFICGSCLADASPKPSLLRNAEAQQRTAENKAAVGFGSSVASRSNVTHPSAGVFAKPQVAATRTESVGQPNAERRAGGPSASLAAGFLSQQSKGEQTARRLAEVMQSHPRASQGEWARMLGISQGRVSQLLRTMK</sequence>
<dbReference type="InterPro" id="IPR037914">
    <property type="entry name" value="SpoVT-AbrB_sf"/>
</dbReference>
<dbReference type="InterPro" id="IPR052731">
    <property type="entry name" value="B_subtilis_Trans_State_Reg"/>
</dbReference>
<organism evidence="4 5">
    <name type="scientific">Paenibacillus herberti</name>
    <dbReference type="NCBI Taxonomy" id="1619309"/>
    <lineage>
        <taxon>Bacteria</taxon>
        <taxon>Bacillati</taxon>
        <taxon>Bacillota</taxon>
        <taxon>Bacilli</taxon>
        <taxon>Bacillales</taxon>
        <taxon>Paenibacillaceae</taxon>
        <taxon>Paenibacillus</taxon>
    </lineage>
</organism>
<protein>
    <recommendedName>
        <fullName evidence="3">SpoVT-AbrB domain-containing protein</fullName>
    </recommendedName>
</protein>
<dbReference type="Gene3D" id="2.10.260.10">
    <property type="match status" value="1"/>
</dbReference>
<reference evidence="4 5" key="1">
    <citation type="submission" date="2017-07" db="EMBL/GenBank/DDBJ databases">
        <title>Paenibacillus herberti R33 genome sequencing and assembly.</title>
        <authorList>
            <person name="Su W."/>
        </authorList>
    </citation>
    <scope>NUCLEOTIDE SEQUENCE [LARGE SCALE GENOMIC DNA]</scope>
    <source>
        <strain evidence="4 5">R33</strain>
    </source>
</reference>
<dbReference type="GO" id="GO:0003677">
    <property type="term" value="F:DNA binding"/>
    <property type="evidence" value="ECO:0007669"/>
    <property type="project" value="UniProtKB-UniRule"/>
</dbReference>
<evidence type="ECO:0000256" key="1">
    <source>
        <dbReference type="PROSITE-ProRule" id="PRU01076"/>
    </source>
</evidence>
<dbReference type="Pfam" id="PF04014">
    <property type="entry name" value="MazE_antitoxin"/>
    <property type="match status" value="1"/>
</dbReference>
<evidence type="ECO:0000313" key="5">
    <source>
        <dbReference type="Proteomes" id="UP000215145"/>
    </source>
</evidence>
<comment type="caution">
    <text evidence="4">The sequence shown here is derived from an EMBL/GenBank/DDBJ whole genome shotgun (WGS) entry which is preliminary data.</text>
</comment>
<dbReference type="OrthoDB" id="2324168at2"/>
<dbReference type="PROSITE" id="PS51740">
    <property type="entry name" value="SPOVT_ABRB"/>
    <property type="match status" value="1"/>
</dbReference>
<feature type="domain" description="SpoVT-AbrB" evidence="3">
    <location>
        <begin position="5"/>
        <end position="52"/>
    </location>
</feature>
<evidence type="ECO:0000256" key="2">
    <source>
        <dbReference type="SAM" id="MobiDB-lite"/>
    </source>
</evidence>
<gene>
    <name evidence="4" type="ORF">CGZ75_18230</name>
</gene>
<proteinExistence type="predicted"/>